<dbReference type="InterPro" id="IPR011042">
    <property type="entry name" value="6-blade_b-propeller_TolB-like"/>
</dbReference>
<dbReference type="PANTHER" id="PTHR19328">
    <property type="entry name" value="HEDGEHOG-INTERACTING PROTEIN"/>
    <property type="match status" value="1"/>
</dbReference>
<keyword evidence="2" id="KW-1185">Reference proteome</keyword>
<dbReference type="InterPro" id="IPR011041">
    <property type="entry name" value="Quinoprot_gluc/sorb_DH_b-prop"/>
</dbReference>
<name>A0A8J7KWV4_9FIRM</name>
<dbReference type="Gene3D" id="2.120.10.30">
    <property type="entry name" value="TolB, C-terminal domain"/>
    <property type="match status" value="1"/>
</dbReference>
<evidence type="ECO:0000313" key="1">
    <source>
        <dbReference type="EMBL" id="MBH1940947.1"/>
    </source>
</evidence>
<reference evidence="1" key="1">
    <citation type="submission" date="2020-12" db="EMBL/GenBank/DDBJ databases">
        <title>M. sibirica DSM 26468T genome.</title>
        <authorList>
            <person name="Thieme N."/>
            <person name="Rettenmaier R."/>
            <person name="Zverlov V."/>
            <person name="Liebl W."/>
        </authorList>
    </citation>
    <scope>NUCLEOTIDE SEQUENCE</scope>
    <source>
        <strain evidence="1">DSM 26468</strain>
    </source>
</reference>
<dbReference type="AlphaFoldDB" id="A0A8J7KWV4"/>
<evidence type="ECO:0000313" key="2">
    <source>
        <dbReference type="Proteomes" id="UP000623269"/>
    </source>
</evidence>
<sequence>MKNRYLNPEDIYLPPGYSIEVFAQGLNTPSGLLFTSAGDLLIADTGYITGNPVIYRYVDNEFIVLADGFHVPLLGITEFEDKIYVAHRATVTIIYPNGTRSDIITGLPSYGDYSNSKVAFGPNGKMYFGQGTATNSGVVGIDNLWINQHPFFHDYPGSYIMINGQNFETPNILLPNVEDVTLTGAFSPFSVSNLSFETRKGHIRASGGILRSNPDGSDLELVAWGFRSPSYLKFDEAERLFVANTGYDVRGSRPIANAPDEFQFVTPGLWYGWPDYAAGEPVTASVFTPEGGIQPEFLLVSHPNIPPKPFAMFPPNATIIGFDFNYNTNFGPYGDVYIAEFGSVRPRTILDIDGSYHGVGHRVSRIDMSTGEVNTFAINKSGFPSYLTREGGLNRPSDVVFGPDGAMYVVDMGLNTVETPNVFLPNTGVIWRITRTTERVYHQYPRKHIASNNLS</sequence>
<organism evidence="1 2">
    <name type="scientific">Mobilitalea sibirica</name>
    <dbReference type="NCBI Taxonomy" id="1462919"/>
    <lineage>
        <taxon>Bacteria</taxon>
        <taxon>Bacillati</taxon>
        <taxon>Bacillota</taxon>
        <taxon>Clostridia</taxon>
        <taxon>Lachnospirales</taxon>
        <taxon>Lachnospiraceae</taxon>
        <taxon>Mobilitalea</taxon>
    </lineage>
</organism>
<gene>
    <name evidence="1" type="ORF">I5677_08595</name>
</gene>
<dbReference type="SUPFAM" id="SSF63829">
    <property type="entry name" value="Calcium-dependent phosphotriesterase"/>
    <property type="match status" value="1"/>
</dbReference>
<dbReference type="SUPFAM" id="SSF50952">
    <property type="entry name" value="Soluble quinoprotein glucose dehydrogenase"/>
    <property type="match status" value="1"/>
</dbReference>
<dbReference type="Proteomes" id="UP000623269">
    <property type="component" value="Unassembled WGS sequence"/>
</dbReference>
<proteinExistence type="predicted"/>
<dbReference type="EMBL" id="JAEAGR010000007">
    <property type="protein sequence ID" value="MBH1940947.1"/>
    <property type="molecule type" value="Genomic_DNA"/>
</dbReference>
<protein>
    <recommendedName>
        <fullName evidence="3">Sugar lactone lactonase YvrE</fullName>
    </recommendedName>
</protein>
<accession>A0A8J7KWV4</accession>
<comment type="caution">
    <text evidence="1">The sequence shown here is derived from an EMBL/GenBank/DDBJ whole genome shotgun (WGS) entry which is preliminary data.</text>
</comment>
<evidence type="ECO:0008006" key="3">
    <source>
        <dbReference type="Google" id="ProtNLM"/>
    </source>
</evidence>